<comment type="caution">
    <text evidence="15">The sequence shown here is derived from an EMBL/GenBank/DDBJ whole genome shotgun (WGS) entry which is preliminary data.</text>
</comment>
<name>A0ABQ8TQA6_PERAM</name>
<feature type="domain" description="C2H2-type" evidence="14">
    <location>
        <begin position="755"/>
        <end position="782"/>
    </location>
</feature>
<feature type="domain" description="C2H2-type" evidence="14">
    <location>
        <begin position="923"/>
        <end position="950"/>
    </location>
</feature>
<keyword evidence="5 11" id="KW-0863">Zinc-finger</keyword>
<evidence type="ECO:0000256" key="12">
    <source>
        <dbReference type="SAM" id="MobiDB-lite"/>
    </source>
</evidence>
<feature type="domain" description="C2H2-type" evidence="14">
    <location>
        <begin position="895"/>
        <end position="922"/>
    </location>
</feature>
<keyword evidence="3" id="KW-0479">Metal-binding</keyword>
<evidence type="ECO:0000313" key="16">
    <source>
        <dbReference type="Proteomes" id="UP001148838"/>
    </source>
</evidence>
<keyword evidence="7" id="KW-0805">Transcription regulation</keyword>
<feature type="compositionally biased region" description="Basic residues" evidence="12">
    <location>
        <begin position="440"/>
        <end position="457"/>
    </location>
</feature>
<dbReference type="Gene3D" id="3.30.160.60">
    <property type="entry name" value="Classic Zinc Finger"/>
    <property type="match status" value="11"/>
</dbReference>
<feature type="domain" description="C2H2-type" evidence="14">
    <location>
        <begin position="811"/>
        <end position="838"/>
    </location>
</feature>
<dbReference type="InterPro" id="IPR036236">
    <property type="entry name" value="Znf_C2H2_sf"/>
</dbReference>
<feature type="signal peptide" evidence="13">
    <location>
        <begin position="1"/>
        <end position="19"/>
    </location>
</feature>
<feature type="domain" description="C2H2-type" evidence="14">
    <location>
        <begin position="783"/>
        <end position="810"/>
    </location>
</feature>
<dbReference type="PROSITE" id="PS50157">
    <property type="entry name" value="ZINC_FINGER_C2H2_2"/>
    <property type="match status" value="11"/>
</dbReference>
<keyword evidence="16" id="KW-1185">Reference proteome</keyword>
<dbReference type="Pfam" id="PF13912">
    <property type="entry name" value="zf-C2H2_6"/>
    <property type="match status" value="2"/>
</dbReference>
<organism evidence="15 16">
    <name type="scientific">Periplaneta americana</name>
    <name type="common">American cockroach</name>
    <name type="synonym">Blatta americana</name>
    <dbReference type="NCBI Taxonomy" id="6978"/>
    <lineage>
        <taxon>Eukaryota</taxon>
        <taxon>Metazoa</taxon>
        <taxon>Ecdysozoa</taxon>
        <taxon>Arthropoda</taxon>
        <taxon>Hexapoda</taxon>
        <taxon>Insecta</taxon>
        <taxon>Pterygota</taxon>
        <taxon>Neoptera</taxon>
        <taxon>Polyneoptera</taxon>
        <taxon>Dictyoptera</taxon>
        <taxon>Blattodea</taxon>
        <taxon>Blattoidea</taxon>
        <taxon>Blattidae</taxon>
        <taxon>Blattinae</taxon>
        <taxon>Periplaneta</taxon>
    </lineage>
</organism>
<dbReference type="Pfam" id="PF01359">
    <property type="entry name" value="Transposase_1"/>
    <property type="match status" value="1"/>
</dbReference>
<keyword evidence="13" id="KW-0732">Signal</keyword>
<keyword evidence="6" id="KW-0862">Zinc</keyword>
<dbReference type="Gene3D" id="3.30.420.10">
    <property type="entry name" value="Ribonuclease H-like superfamily/Ribonuclease H"/>
    <property type="match status" value="1"/>
</dbReference>
<dbReference type="EMBL" id="JAJSOF020000003">
    <property type="protein sequence ID" value="KAJ4448812.1"/>
    <property type="molecule type" value="Genomic_DNA"/>
</dbReference>
<keyword evidence="4" id="KW-0677">Repeat</keyword>
<feature type="chain" id="PRO_5046857368" description="C2H2-type domain-containing protein" evidence="13">
    <location>
        <begin position="20"/>
        <end position="1254"/>
    </location>
</feature>
<evidence type="ECO:0000256" key="9">
    <source>
        <dbReference type="ARBA" id="ARBA00023163"/>
    </source>
</evidence>
<evidence type="ECO:0000313" key="15">
    <source>
        <dbReference type="EMBL" id="KAJ4448812.1"/>
    </source>
</evidence>
<comment type="subcellular location">
    <subcellularLocation>
        <location evidence="1">Nucleus</location>
    </subcellularLocation>
</comment>
<gene>
    <name evidence="15" type="ORF">ANN_00203</name>
</gene>
<dbReference type="InterPro" id="IPR013087">
    <property type="entry name" value="Znf_C2H2_type"/>
</dbReference>
<evidence type="ECO:0000256" key="1">
    <source>
        <dbReference type="ARBA" id="ARBA00004123"/>
    </source>
</evidence>
<accession>A0ABQ8TQA6</accession>
<protein>
    <recommendedName>
        <fullName evidence="14">C2H2-type domain-containing protein</fullName>
    </recommendedName>
</protein>
<feature type="domain" description="C2H2-type" evidence="14">
    <location>
        <begin position="867"/>
        <end position="894"/>
    </location>
</feature>
<dbReference type="Proteomes" id="UP001148838">
    <property type="component" value="Unassembled WGS sequence"/>
</dbReference>
<dbReference type="PROSITE" id="PS00028">
    <property type="entry name" value="ZINC_FINGER_C2H2_1"/>
    <property type="match status" value="10"/>
</dbReference>
<dbReference type="SMART" id="SM00355">
    <property type="entry name" value="ZnF_C2H2"/>
    <property type="match status" value="11"/>
</dbReference>
<dbReference type="PANTHER" id="PTHR24393">
    <property type="entry name" value="ZINC FINGER PROTEIN"/>
    <property type="match status" value="1"/>
</dbReference>
<feature type="domain" description="C2H2-type" evidence="14">
    <location>
        <begin position="979"/>
        <end position="1007"/>
    </location>
</feature>
<evidence type="ECO:0000259" key="14">
    <source>
        <dbReference type="PROSITE" id="PS50157"/>
    </source>
</evidence>
<feature type="domain" description="C2H2-type" evidence="14">
    <location>
        <begin position="839"/>
        <end position="866"/>
    </location>
</feature>
<dbReference type="Pfam" id="PF17906">
    <property type="entry name" value="HTH_48"/>
    <property type="match status" value="1"/>
</dbReference>
<comment type="similarity">
    <text evidence="2">Belongs to the krueppel C2H2-type zinc-finger protein family.</text>
</comment>
<evidence type="ECO:0000256" key="4">
    <source>
        <dbReference type="ARBA" id="ARBA00022737"/>
    </source>
</evidence>
<dbReference type="InterPro" id="IPR001888">
    <property type="entry name" value="Transposase_1"/>
</dbReference>
<sequence length="1254" mass="144785">MHLVIFKIYILCIYIGILGNENADALAKKGSTATYRPVTKSVYYSVKRFIKSTYLDFNKQNLITQSQGKKWNSLHHNPQLIRKSSVAAFRLATGHDCLPKHLHRIGIYQSPNCPLCNSNQEMNSEHLKIFMDAIETESGIDQMAAQHDDRNEEDKPLCKEENFLEIYVNEIKVEPPDLNCYHGSHIKCEENEDPISIPVQKFETEEESCNVDIMKEEMIPGKVEADDSWTERSTGFLNMCSHNVVSTGCNKLPLCILCYFKMNDVIDNPADCEVRSVIRFLNARHLKPAEIYRQLKEVYGDTVMNERNVRKWCEMFNNGRTNVHDETRPGCPSLITEDLKTKVNDRILQDRRTSFDELHIAFPDISRSLLGEIVSQHLGYHKICARWVPRQLSDQHKTQRMASALTFLMRYHTDGDAFLDQIVTGDETWVSHNTPETKRQSRQWHHPSSPKKPRKFKQTFTTQKVMATVFWDRKGVLLLDFMPKGTTINANRYCETLRKLRRAIQNKRRGMLSRGVVLLHDNARPHTAASTRELLDQFGWEIFDHPPYSPDLAPSDFHLFIKLKDFLGGTRFGSDELKKTVNTWLNELVAEEYNTGILKLVNRYDKCLNVGGDYVEKSVELLYEEDVRSEENELCKKSIEQSDNMITYMRTQLQTQQNFGFQANLSAERDLVCDPGSKVCSSPQLSKEHRLVHSVQKPFKCEICQKSFTRLQQLRRHAVSHKIDKPFKCDICEKNFGHQLELKKHALTHTEDKPFKCNLCDKSFTRIDNLRTHATTHTGLKPFKCDMCDMSFARPFYLRIHSLTHTDNKPFKCNICEKSFAQLHRLQRHIETHKDDKPFKCNVCGKNFRLQQHLKNHAITHTGGKDFKCEFCGKSFSRLDNLRTHEATHSGQKPFKCGICGKNFLRVDNLRTHSLLHTDDRPFKCKYCDKSFTRPAHLRRHTLSHTGDRPFKCEVCDKSFTHVEYLQSHAASHRVDKPFKCEMCDKSFARLSNLQQHTRFIDKVPKQICLFWNFILVNLEYFATLAVDVSNSSDIVKNMAEQVSGEVCVENDCVIEGLLKVPFNRRTYNEKVEIVKMERPTPELNLSMDVKEKHREYTRHFTLTSYGKQELAFRGHNESVESDNRGNYIEYLSSLSEFDHLLANHLESSTVFRGTSPAIQNDLIFAISGVMIKNIKSEIEEAPFVAIVVDETSDCSNQSQLSTVLRYVNSTANVQERFIGFTNVSLGKTAVAWFQHVEGVTAEYNVGNKLIAQT</sequence>
<evidence type="ECO:0000256" key="7">
    <source>
        <dbReference type="ARBA" id="ARBA00023015"/>
    </source>
</evidence>
<evidence type="ECO:0000256" key="5">
    <source>
        <dbReference type="ARBA" id="ARBA00022771"/>
    </source>
</evidence>
<dbReference type="PANTHER" id="PTHR24393:SF15">
    <property type="entry name" value="IP01243P-RELATED"/>
    <property type="match status" value="1"/>
</dbReference>
<evidence type="ECO:0000256" key="2">
    <source>
        <dbReference type="ARBA" id="ARBA00006991"/>
    </source>
</evidence>
<dbReference type="InterPro" id="IPR025398">
    <property type="entry name" value="DUF4371"/>
</dbReference>
<evidence type="ECO:0000256" key="10">
    <source>
        <dbReference type="ARBA" id="ARBA00023242"/>
    </source>
</evidence>
<reference evidence="15 16" key="1">
    <citation type="journal article" date="2022" name="Allergy">
        <title>Genome assembly and annotation of Periplaneta americana reveal a comprehensive cockroach allergen profile.</title>
        <authorList>
            <person name="Wang L."/>
            <person name="Xiong Q."/>
            <person name="Saelim N."/>
            <person name="Wang L."/>
            <person name="Nong W."/>
            <person name="Wan A.T."/>
            <person name="Shi M."/>
            <person name="Liu X."/>
            <person name="Cao Q."/>
            <person name="Hui J.H.L."/>
            <person name="Sookrung N."/>
            <person name="Leung T.F."/>
            <person name="Tungtrongchitr A."/>
            <person name="Tsui S.K.W."/>
        </authorList>
    </citation>
    <scope>NUCLEOTIDE SEQUENCE [LARGE SCALE GENOMIC DNA]</scope>
    <source>
        <strain evidence="15">PWHHKU_190912</strain>
    </source>
</reference>
<evidence type="ECO:0000256" key="8">
    <source>
        <dbReference type="ARBA" id="ARBA00023125"/>
    </source>
</evidence>
<dbReference type="Pfam" id="PF12874">
    <property type="entry name" value="zf-met"/>
    <property type="match status" value="1"/>
</dbReference>
<dbReference type="Pfam" id="PF00096">
    <property type="entry name" value="zf-C2H2"/>
    <property type="match status" value="7"/>
</dbReference>
<keyword evidence="8" id="KW-0238">DNA-binding</keyword>
<dbReference type="Pfam" id="PF14291">
    <property type="entry name" value="DUF4371"/>
    <property type="match status" value="1"/>
</dbReference>
<evidence type="ECO:0000256" key="13">
    <source>
        <dbReference type="SAM" id="SignalP"/>
    </source>
</evidence>
<feature type="domain" description="C2H2-type" evidence="14">
    <location>
        <begin position="727"/>
        <end position="754"/>
    </location>
</feature>
<dbReference type="InterPro" id="IPR041426">
    <property type="entry name" value="Mos1_HTH"/>
</dbReference>
<evidence type="ECO:0000256" key="11">
    <source>
        <dbReference type="PROSITE-ProRule" id="PRU00042"/>
    </source>
</evidence>
<dbReference type="InterPro" id="IPR036397">
    <property type="entry name" value="RNaseH_sf"/>
</dbReference>
<proteinExistence type="inferred from homology"/>
<feature type="domain" description="C2H2-type" evidence="14">
    <location>
        <begin position="699"/>
        <end position="726"/>
    </location>
</feature>
<evidence type="ECO:0000256" key="3">
    <source>
        <dbReference type="ARBA" id="ARBA00022723"/>
    </source>
</evidence>
<keyword evidence="10" id="KW-0539">Nucleus</keyword>
<evidence type="ECO:0000256" key="6">
    <source>
        <dbReference type="ARBA" id="ARBA00022833"/>
    </source>
</evidence>
<keyword evidence="9" id="KW-0804">Transcription</keyword>
<dbReference type="SUPFAM" id="SSF57667">
    <property type="entry name" value="beta-beta-alpha zinc fingers"/>
    <property type="match status" value="6"/>
</dbReference>
<feature type="region of interest" description="Disordered" evidence="12">
    <location>
        <begin position="432"/>
        <end position="458"/>
    </location>
</feature>
<feature type="domain" description="C2H2-type" evidence="14">
    <location>
        <begin position="951"/>
        <end position="978"/>
    </location>
</feature>